<sequence length="197" mass="21392">MRIVAGKHRGTKLVAPENWTTRPTADRTRESLFGILAGGKHGDPVSDGLVVDVFAGTGALGLEALSRGAAEVFFIESDREAVTALHQNTSRLKAGGDVTVIEGDVLTLQRTSPRPVSLVLMDPPYRSGLAAPAIDRLHERGWIDGNTLVVVECEKSEELEVPEWLDEVESRIYGRARVNFFRPNFSVDAGTEKLGEA</sequence>
<dbReference type="KEGG" id="naci:NUH88_12430"/>
<keyword evidence="1 3" id="KW-0489">Methyltransferase</keyword>
<dbReference type="Gene3D" id="3.40.50.150">
    <property type="entry name" value="Vaccinia Virus protein VP39"/>
    <property type="match status" value="1"/>
</dbReference>
<dbReference type="InterPro" id="IPR004398">
    <property type="entry name" value="RNA_MeTrfase_RsmD"/>
</dbReference>
<dbReference type="PIRSF" id="PIRSF004553">
    <property type="entry name" value="CHP00095"/>
    <property type="match status" value="1"/>
</dbReference>
<dbReference type="EC" id="2.1.1.171" evidence="3"/>
<name>A0A9J7AM43_9PROT</name>
<evidence type="ECO:0000313" key="4">
    <source>
        <dbReference type="Proteomes" id="UP001060336"/>
    </source>
</evidence>
<proteinExistence type="predicted"/>
<evidence type="ECO:0000256" key="2">
    <source>
        <dbReference type="ARBA" id="ARBA00022679"/>
    </source>
</evidence>
<dbReference type="PANTHER" id="PTHR43542">
    <property type="entry name" value="METHYLTRANSFERASE"/>
    <property type="match status" value="1"/>
</dbReference>
<protein>
    <submittedName>
        <fullName evidence="3">16S rRNA (Guanine(966)-N(2))-methyltransferase RsmD</fullName>
        <ecNumber evidence="3">2.1.1.171</ecNumber>
    </submittedName>
</protein>
<reference evidence="3" key="1">
    <citation type="submission" date="2022-08" db="EMBL/GenBank/DDBJ databases">
        <title>Nisaea acidiphila sp. nov., isolated from a marine algal debris and emended description of the genus Nisaea Urios et al. 2008.</title>
        <authorList>
            <person name="Kwon K."/>
        </authorList>
    </citation>
    <scope>NUCLEOTIDE SEQUENCE</scope>
    <source>
        <strain evidence="3">MEBiC11861</strain>
    </source>
</reference>
<gene>
    <name evidence="3" type="primary">rsmD</name>
    <name evidence="3" type="ORF">NUH88_12430</name>
</gene>
<organism evidence="3 4">
    <name type="scientific">Nisaea acidiphila</name>
    <dbReference type="NCBI Taxonomy" id="1862145"/>
    <lineage>
        <taxon>Bacteria</taxon>
        <taxon>Pseudomonadati</taxon>
        <taxon>Pseudomonadota</taxon>
        <taxon>Alphaproteobacteria</taxon>
        <taxon>Rhodospirillales</taxon>
        <taxon>Thalassobaculaceae</taxon>
        <taxon>Nisaea</taxon>
    </lineage>
</organism>
<keyword evidence="4" id="KW-1185">Reference proteome</keyword>
<dbReference type="InterPro" id="IPR029063">
    <property type="entry name" value="SAM-dependent_MTases_sf"/>
</dbReference>
<evidence type="ECO:0000313" key="3">
    <source>
        <dbReference type="EMBL" id="UUX48222.1"/>
    </source>
</evidence>
<dbReference type="Pfam" id="PF03602">
    <property type="entry name" value="Cons_hypoth95"/>
    <property type="match status" value="1"/>
</dbReference>
<evidence type="ECO:0000256" key="1">
    <source>
        <dbReference type="ARBA" id="ARBA00022603"/>
    </source>
</evidence>
<dbReference type="AlphaFoldDB" id="A0A9J7AM43"/>
<dbReference type="RefSeq" id="WP_257766730.1">
    <property type="nucleotide sequence ID" value="NZ_CP102480.1"/>
</dbReference>
<accession>A0A9J7AM43</accession>
<dbReference type="EMBL" id="CP102480">
    <property type="protein sequence ID" value="UUX48222.1"/>
    <property type="molecule type" value="Genomic_DNA"/>
</dbReference>
<dbReference type="CDD" id="cd02440">
    <property type="entry name" value="AdoMet_MTases"/>
    <property type="match status" value="1"/>
</dbReference>
<dbReference type="SUPFAM" id="SSF53335">
    <property type="entry name" value="S-adenosyl-L-methionine-dependent methyltransferases"/>
    <property type="match status" value="1"/>
</dbReference>
<dbReference type="PANTHER" id="PTHR43542:SF1">
    <property type="entry name" value="METHYLTRANSFERASE"/>
    <property type="match status" value="1"/>
</dbReference>
<dbReference type="GO" id="GO:0052913">
    <property type="term" value="F:16S rRNA (guanine(966)-N(2))-methyltransferase activity"/>
    <property type="evidence" value="ECO:0007669"/>
    <property type="project" value="UniProtKB-EC"/>
</dbReference>
<keyword evidence="2 3" id="KW-0808">Transferase</keyword>
<dbReference type="Proteomes" id="UP001060336">
    <property type="component" value="Chromosome"/>
</dbReference>
<dbReference type="NCBIfam" id="TIGR00095">
    <property type="entry name" value="16S rRNA (guanine(966)-N(2))-methyltransferase RsmD"/>
    <property type="match status" value="1"/>
</dbReference>